<dbReference type="Proteomes" id="UP000220969">
    <property type="component" value="Unassembled WGS sequence"/>
</dbReference>
<dbReference type="InterPro" id="IPR028098">
    <property type="entry name" value="Glyco_trans_4-like_N"/>
</dbReference>
<dbReference type="Pfam" id="PF13439">
    <property type="entry name" value="Glyco_transf_4"/>
    <property type="match status" value="1"/>
</dbReference>
<dbReference type="RefSeq" id="WP_098164369.1">
    <property type="nucleotide sequence ID" value="NZ_CP126520.1"/>
</dbReference>
<feature type="domain" description="Glycosyltransferase subfamily 4-like N-terminal" evidence="1">
    <location>
        <begin position="106"/>
        <end position="233"/>
    </location>
</feature>
<dbReference type="AlphaFoldDB" id="A0AB73R9Q2"/>
<proteinExistence type="predicted"/>
<protein>
    <recommendedName>
        <fullName evidence="1">Glycosyltransferase subfamily 4-like N-terminal domain-containing protein</fullName>
    </recommendedName>
</protein>
<organism evidence="2">
    <name type="scientific">Bacillus toyonensis</name>
    <dbReference type="NCBI Taxonomy" id="155322"/>
    <lineage>
        <taxon>Bacteria</taxon>
        <taxon>Bacillati</taxon>
        <taxon>Bacillota</taxon>
        <taxon>Bacilli</taxon>
        <taxon>Bacillales</taxon>
        <taxon>Bacillaceae</taxon>
        <taxon>Bacillus</taxon>
        <taxon>Bacillus cereus group</taxon>
    </lineage>
</organism>
<dbReference type="Gene3D" id="3.40.50.2000">
    <property type="entry name" value="Glycogen Phosphorylase B"/>
    <property type="match status" value="2"/>
</dbReference>
<dbReference type="SUPFAM" id="SSF53756">
    <property type="entry name" value="UDP-Glycosyltransferase/glycogen phosphorylase"/>
    <property type="match status" value="1"/>
</dbReference>
<reference evidence="2" key="1">
    <citation type="submission" date="2017-09" db="EMBL/GenBank/DDBJ databases">
        <title>Large-scale bioinformatics analysis of Bacillus genomes uncovers conserved roles of natural products in bacterial physiology.</title>
        <authorList>
            <consortium name="Agbiome Team Llc"/>
            <person name="Bleich R.M."/>
            <person name="Kirk G.J."/>
            <person name="Santa Maria K.C."/>
            <person name="Allen S.E."/>
            <person name="Farag S."/>
            <person name="Shank E.A."/>
            <person name="Bowers A."/>
        </authorList>
    </citation>
    <scope>NUCLEOTIDE SEQUENCE</scope>
    <source>
        <strain evidence="2">AFS005430</strain>
    </source>
</reference>
<accession>A0AB73R9Q2</accession>
<evidence type="ECO:0000259" key="1">
    <source>
        <dbReference type="Pfam" id="PF13439"/>
    </source>
</evidence>
<evidence type="ECO:0000313" key="2">
    <source>
        <dbReference type="EMBL" id="PEI87195.1"/>
    </source>
</evidence>
<gene>
    <name evidence="2" type="ORF">CN678_09115</name>
</gene>
<sequence length="434" mass="50162">MKILFIATQLPPFIGSGNVRALNYINYLSRLGNEIDVIAVDYPKDSIAYDENLEDVFDEEVRVHRVNPGLLYNVSYTKKPLHNFGGSINNKKTSSLKKKIAGFVKRNILIPDPFLQWITPAYRKAVGLIEEKREYDCIFSMHETPSSHVVAYKLKKDYPDLPWIGYWSDPWNGDSLRKERSSFKTFIEEKIERNIIGKVDKLLFTTNSTKEMYISKYNLKPEITDVVYRGYDESLYRDIEEKEEKPIELQEHKINIVHTGTIYKSLRDITPLCDALDKLKIENKSLFDKLHFIFIGQFDRQQDELKLKEFDNVTIKPLIPYKEALKYVVYADVLLLYGNKNSTQVPGKVYEYLGSKAPIWTILGDESDELSHLVNQVDKGPTVLNREDSILNAIKSLYATAVGEVSNENWNKPAVNYKWINVGKDLGKKLSIKR</sequence>
<dbReference type="EMBL" id="NUEH01000018">
    <property type="protein sequence ID" value="PEI87195.1"/>
    <property type="molecule type" value="Genomic_DNA"/>
</dbReference>
<name>A0AB73R9Q2_9BACI</name>
<comment type="caution">
    <text evidence="2">The sequence shown here is derived from an EMBL/GenBank/DDBJ whole genome shotgun (WGS) entry which is preliminary data.</text>
</comment>